<dbReference type="RefSeq" id="WP_090074660.1">
    <property type="nucleotide sequence ID" value="NZ_FOVR01000011.1"/>
</dbReference>
<proteinExistence type="inferred from homology"/>
<accession>A0A1I5JHP4</accession>
<keyword evidence="7 11" id="KW-0547">Nucleotide-binding</keyword>
<name>A0A1I5JHP4_9HYPH</name>
<dbReference type="PANTHER" id="PTHR39321">
    <property type="entry name" value="NICOTINATE-NUCLEOTIDE ADENYLYLTRANSFERASE-RELATED"/>
    <property type="match status" value="1"/>
</dbReference>
<dbReference type="Pfam" id="PF01467">
    <property type="entry name" value="CTP_transf_like"/>
    <property type="match status" value="1"/>
</dbReference>
<evidence type="ECO:0000313" key="13">
    <source>
        <dbReference type="EMBL" id="SFO72337.1"/>
    </source>
</evidence>
<dbReference type="EC" id="2.7.7.18" evidence="11"/>
<dbReference type="UniPathway" id="UPA00253">
    <property type="reaction ID" value="UER00332"/>
</dbReference>
<comment type="function">
    <text evidence="1 11">Catalyzes the reversible adenylation of nicotinate mononucleotide (NaMN) to nicotinic acid adenine dinucleotide (NaAD).</text>
</comment>
<dbReference type="Proteomes" id="UP000199236">
    <property type="component" value="Unassembled WGS sequence"/>
</dbReference>
<dbReference type="EMBL" id="FOVR01000011">
    <property type="protein sequence ID" value="SFO72337.1"/>
    <property type="molecule type" value="Genomic_DNA"/>
</dbReference>
<comment type="catalytic activity">
    <reaction evidence="10 11">
        <text>nicotinate beta-D-ribonucleotide + ATP + H(+) = deamido-NAD(+) + diphosphate</text>
        <dbReference type="Rhea" id="RHEA:22860"/>
        <dbReference type="ChEBI" id="CHEBI:15378"/>
        <dbReference type="ChEBI" id="CHEBI:30616"/>
        <dbReference type="ChEBI" id="CHEBI:33019"/>
        <dbReference type="ChEBI" id="CHEBI:57502"/>
        <dbReference type="ChEBI" id="CHEBI:58437"/>
        <dbReference type="EC" id="2.7.7.18"/>
    </reaction>
</comment>
<evidence type="ECO:0000256" key="9">
    <source>
        <dbReference type="ARBA" id="ARBA00023027"/>
    </source>
</evidence>
<protein>
    <recommendedName>
        <fullName evidence="11">Probable nicotinate-nucleotide adenylyltransferase</fullName>
        <ecNumber evidence="11">2.7.7.18</ecNumber>
    </recommendedName>
    <alternativeName>
        <fullName evidence="11">Deamido-NAD(+) diphosphorylase</fullName>
    </alternativeName>
    <alternativeName>
        <fullName evidence="11">Deamido-NAD(+) pyrophosphorylase</fullName>
    </alternativeName>
    <alternativeName>
        <fullName evidence="11">Nicotinate mononucleotide adenylyltransferase</fullName>
        <shortName evidence="11">NaMN adenylyltransferase</shortName>
    </alternativeName>
</protein>
<keyword evidence="9 11" id="KW-0520">NAD</keyword>
<evidence type="ECO:0000256" key="5">
    <source>
        <dbReference type="ARBA" id="ARBA00022679"/>
    </source>
</evidence>
<comment type="similarity">
    <text evidence="3 11">Belongs to the NadD family.</text>
</comment>
<dbReference type="NCBIfam" id="NF000845">
    <property type="entry name" value="PRK00071.2-4"/>
    <property type="match status" value="1"/>
</dbReference>
<dbReference type="PANTHER" id="PTHR39321:SF3">
    <property type="entry name" value="PHOSPHOPANTETHEINE ADENYLYLTRANSFERASE"/>
    <property type="match status" value="1"/>
</dbReference>
<evidence type="ECO:0000259" key="12">
    <source>
        <dbReference type="Pfam" id="PF01467"/>
    </source>
</evidence>
<evidence type="ECO:0000256" key="4">
    <source>
        <dbReference type="ARBA" id="ARBA00022642"/>
    </source>
</evidence>
<dbReference type="Gene3D" id="3.40.50.620">
    <property type="entry name" value="HUPs"/>
    <property type="match status" value="1"/>
</dbReference>
<keyword evidence="6 11" id="KW-0548">Nucleotidyltransferase</keyword>
<evidence type="ECO:0000256" key="11">
    <source>
        <dbReference type="HAMAP-Rule" id="MF_00244"/>
    </source>
</evidence>
<keyword evidence="4 11" id="KW-0662">Pyridine nucleotide biosynthesis</keyword>
<dbReference type="GO" id="GO:0009435">
    <property type="term" value="P:NAD+ biosynthetic process"/>
    <property type="evidence" value="ECO:0007669"/>
    <property type="project" value="UniProtKB-UniRule"/>
</dbReference>
<dbReference type="STRING" id="655353.SAMN04488056_111170"/>
<dbReference type="GO" id="GO:0005524">
    <property type="term" value="F:ATP binding"/>
    <property type="evidence" value="ECO:0007669"/>
    <property type="project" value="UniProtKB-KW"/>
</dbReference>
<evidence type="ECO:0000256" key="3">
    <source>
        <dbReference type="ARBA" id="ARBA00009014"/>
    </source>
</evidence>
<dbReference type="GO" id="GO:0004515">
    <property type="term" value="F:nicotinate-nucleotide adenylyltransferase activity"/>
    <property type="evidence" value="ECO:0007669"/>
    <property type="project" value="UniProtKB-UniRule"/>
</dbReference>
<evidence type="ECO:0000313" key="14">
    <source>
        <dbReference type="Proteomes" id="UP000199236"/>
    </source>
</evidence>
<keyword evidence="8 11" id="KW-0067">ATP-binding</keyword>
<evidence type="ECO:0000256" key="10">
    <source>
        <dbReference type="ARBA" id="ARBA00048721"/>
    </source>
</evidence>
<comment type="pathway">
    <text evidence="2 11">Cofactor biosynthesis; NAD(+) biosynthesis; deamido-NAD(+) from nicotinate D-ribonucleotide: step 1/1.</text>
</comment>
<keyword evidence="5 11" id="KW-0808">Transferase</keyword>
<reference evidence="13 14" key="1">
    <citation type="submission" date="2016-10" db="EMBL/GenBank/DDBJ databases">
        <authorList>
            <person name="de Groot N.N."/>
        </authorList>
    </citation>
    <scope>NUCLEOTIDE SEQUENCE [LARGE SCALE GENOMIC DNA]</scope>
    <source>
        <strain evidence="13 14">CGMCC 1.9157</strain>
    </source>
</reference>
<organism evidence="13 14">
    <name type="scientific">Cohaesibacter marisflavi</name>
    <dbReference type="NCBI Taxonomy" id="655353"/>
    <lineage>
        <taxon>Bacteria</taxon>
        <taxon>Pseudomonadati</taxon>
        <taxon>Pseudomonadota</taxon>
        <taxon>Alphaproteobacteria</taxon>
        <taxon>Hyphomicrobiales</taxon>
        <taxon>Cohaesibacteraceae</taxon>
    </lineage>
</organism>
<dbReference type="CDD" id="cd02165">
    <property type="entry name" value="NMNAT"/>
    <property type="match status" value="1"/>
</dbReference>
<dbReference type="InterPro" id="IPR004821">
    <property type="entry name" value="Cyt_trans-like"/>
</dbReference>
<dbReference type="OrthoDB" id="5295945at2"/>
<feature type="domain" description="Cytidyltransferase-like" evidence="12">
    <location>
        <begin position="22"/>
        <end position="201"/>
    </location>
</feature>
<dbReference type="SUPFAM" id="SSF52374">
    <property type="entry name" value="Nucleotidylyl transferase"/>
    <property type="match status" value="1"/>
</dbReference>
<dbReference type="HAMAP" id="MF_00244">
    <property type="entry name" value="NaMN_adenylyltr"/>
    <property type="match status" value="1"/>
</dbReference>
<evidence type="ECO:0000256" key="2">
    <source>
        <dbReference type="ARBA" id="ARBA00005019"/>
    </source>
</evidence>
<evidence type="ECO:0000256" key="7">
    <source>
        <dbReference type="ARBA" id="ARBA00022741"/>
    </source>
</evidence>
<dbReference type="InterPro" id="IPR014729">
    <property type="entry name" value="Rossmann-like_a/b/a_fold"/>
</dbReference>
<dbReference type="NCBIfam" id="NF000843">
    <property type="entry name" value="PRK00071.2-2"/>
    <property type="match status" value="1"/>
</dbReference>
<gene>
    <name evidence="11" type="primary">nadD</name>
    <name evidence="13" type="ORF">SAMN04488056_111170</name>
</gene>
<keyword evidence="14" id="KW-1185">Reference proteome</keyword>
<dbReference type="AlphaFoldDB" id="A0A1I5JHP4"/>
<evidence type="ECO:0000256" key="6">
    <source>
        <dbReference type="ARBA" id="ARBA00022695"/>
    </source>
</evidence>
<dbReference type="InterPro" id="IPR005248">
    <property type="entry name" value="NadD/NMNAT"/>
</dbReference>
<evidence type="ECO:0000256" key="8">
    <source>
        <dbReference type="ARBA" id="ARBA00022840"/>
    </source>
</evidence>
<sequence>MTRSRIYPHDLPLVAPGMRIGLYGGSFNPAHEGHRHVALTALKRLQLDRIWCLVTPGNPLKDIRELPSLKTRLTDTARLMDHPRIDITGVEAKAGTHFTAETLDWLGTRSKGAHLVWLMGADNLKQFHKWQRWEDIFNRIPVAIIDRPGYSLSPLNALAARNFAWARLPSRKEATLATAQCPVWTFIYGPRSELSSTALRQSTKAQGTHNAQEP</sequence>
<evidence type="ECO:0000256" key="1">
    <source>
        <dbReference type="ARBA" id="ARBA00002324"/>
    </source>
</evidence>
<dbReference type="NCBIfam" id="TIGR00482">
    <property type="entry name" value="nicotinate (nicotinamide) nucleotide adenylyltransferase"/>
    <property type="match status" value="1"/>
</dbReference>